<protein>
    <recommendedName>
        <fullName evidence="3">J domain-containing protein</fullName>
    </recommendedName>
</protein>
<name>A0A022S3N3_ERYGU</name>
<dbReference type="SMART" id="SM00271">
    <property type="entry name" value="DnaJ"/>
    <property type="match status" value="1"/>
</dbReference>
<dbReference type="SUPFAM" id="SSF46565">
    <property type="entry name" value="Chaperone J-domain"/>
    <property type="match status" value="1"/>
</dbReference>
<dbReference type="STRING" id="4155.A0A022S3N3"/>
<dbReference type="PANTHER" id="PTHR43948:SF14">
    <property type="entry name" value="PROTEIN DNAJ, PUTATIVE-RELATED"/>
    <property type="match status" value="1"/>
</dbReference>
<evidence type="ECO:0000313" key="4">
    <source>
        <dbReference type="EMBL" id="EYU46876.1"/>
    </source>
</evidence>
<dbReference type="InterPro" id="IPR036869">
    <property type="entry name" value="J_dom_sf"/>
</dbReference>
<feature type="domain" description="J" evidence="3">
    <location>
        <begin position="5"/>
        <end position="77"/>
    </location>
</feature>
<accession>A0A022S3N3</accession>
<proteinExistence type="predicted"/>
<dbReference type="OrthoDB" id="10250354at2759"/>
<dbReference type="GO" id="GO:0051082">
    <property type="term" value="F:unfolded protein binding"/>
    <property type="evidence" value="ECO:0000318"/>
    <property type="project" value="GO_Central"/>
</dbReference>
<gene>
    <name evidence="4" type="ORF">MIMGU_mgv1a015824mg</name>
</gene>
<dbReference type="PANTHER" id="PTHR43948">
    <property type="entry name" value="DNAJ HOMOLOG SUBFAMILY B"/>
    <property type="match status" value="1"/>
</dbReference>
<dbReference type="AlphaFoldDB" id="A0A022S3N3"/>
<feature type="region of interest" description="Disordered" evidence="1">
    <location>
        <begin position="1"/>
        <end position="27"/>
    </location>
</feature>
<dbReference type="PROSITE" id="PS50076">
    <property type="entry name" value="DNAJ_2"/>
    <property type="match status" value="1"/>
</dbReference>
<dbReference type="Pfam" id="PF00226">
    <property type="entry name" value="DnaJ"/>
    <property type="match status" value="1"/>
</dbReference>
<keyword evidence="5" id="KW-1185">Reference proteome</keyword>
<keyword evidence="2" id="KW-1133">Transmembrane helix</keyword>
<sequence>MEQESAKMLLGLAPNSHPSQSQVKDAYRSKAWETHPDRFPAHLKSQAESNFKLVSEAYTTLLSSAGGATRRQSVQTAAGASSYYSQSRVVIKTRVGRTQTSMIRVASLPFLFIIFGSLTLAASTASRAYKTQKEAHPSFNPFLP</sequence>
<evidence type="ECO:0000256" key="1">
    <source>
        <dbReference type="SAM" id="MobiDB-lite"/>
    </source>
</evidence>
<dbReference type="GO" id="GO:0051087">
    <property type="term" value="F:protein-folding chaperone binding"/>
    <property type="evidence" value="ECO:0000318"/>
    <property type="project" value="GO_Central"/>
</dbReference>
<reference evidence="4 5" key="1">
    <citation type="journal article" date="2013" name="Proc. Natl. Acad. Sci. U.S.A.">
        <title>Fine-scale variation in meiotic recombination in Mimulus inferred from population shotgun sequencing.</title>
        <authorList>
            <person name="Hellsten U."/>
            <person name="Wright K.M."/>
            <person name="Jenkins J."/>
            <person name="Shu S."/>
            <person name="Yuan Y."/>
            <person name="Wessler S.R."/>
            <person name="Schmutz J."/>
            <person name="Willis J.H."/>
            <person name="Rokhsar D.S."/>
        </authorList>
    </citation>
    <scope>NUCLEOTIDE SEQUENCE [LARGE SCALE GENOMIC DNA]</scope>
    <source>
        <strain evidence="5">cv. DUN x IM62</strain>
    </source>
</reference>
<dbReference type="PhylomeDB" id="A0A022S3N3"/>
<keyword evidence="2" id="KW-0472">Membrane</keyword>
<dbReference type="Gene3D" id="1.10.287.110">
    <property type="entry name" value="DnaJ domain"/>
    <property type="match status" value="1"/>
</dbReference>
<feature type="transmembrane region" description="Helical" evidence="2">
    <location>
        <begin position="102"/>
        <end position="122"/>
    </location>
</feature>
<dbReference type="eggNOG" id="KOG0714">
    <property type="taxonomic scope" value="Eukaryota"/>
</dbReference>
<keyword evidence="2" id="KW-0812">Transmembrane</keyword>
<dbReference type="Proteomes" id="UP000030748">
    <property type="component" value="Unassembled WGS sequence"/>
</dbReference>
<dbReference type="EMBL" id="KI630171">
    <property type="protein sequence ID" value="EYU46876.1"/>
    <property type="molecule type" value="Genomic_DNA"/>
</dbReference>
<evidence type="ECO:0000313" key="5">
    <source>
        <dbReference type="Proteomes" id="UP000030748"/>
    </source>
</evidence>
<organism evidence="4 5">
    <name type="scientific">Erythranthe guttata</name>
    <name type="common">Yellow monkey flower</name>
    <name type="synonym">Mimulus guttatus</name>
    <dbReference type="NCBI Taxonomy" id="4155"/>
    <lineage>
        <taxon>Eukaryota</taxon>
        <taxon>Viridiplantae</taxon>
        <taxon>Streptophyta</taxon>
        <taxon>Embryophyta</taxon>
        <taxon>Tracheophyta</taxon>
        <taxon>Spermatophyta</taxon>
        <taxon>Magnoliopsida</taxon>
        <taxon>eudicotyledons</taxon>
        <taxon>Gunneridae</taxon>
        <taxon>Pentapetalae</taxon>
        <taxon>asterids</taxon>
        <taxon>lamiids</taxon>
        <taxon>Lamiales</taxon>
        <taxon>Phrymaceae</taxon>
        <taxon>Erythranthe</taxon>
    </lineage>
</organism>
<dbReference type="GO" id="GO:0005634">
    <property type="term" value="C:nucleus"/>
    <property type="evidence" value="ECO:0000318"/>
    <property type="project" value="GO_Central"/>
</dbReference>
<dbReference type="InterPro" id="IPR001623">
    <property type="entry name" value="DnaJ_domain"/>
</dbReference>
<dbReference type="KEGG" id="egt:105955600"/>
<dbReference type="GO" id="GO:0044183">
    <property type="term" value="F:protein folding chaperone"/>
    <property type="evidence" value="ECO:0000318"/>
    <property type="project" value="GO_Central"/>
</dbReference>
<dbReference type="GO" id="GO:0005737">
    <property type="term" value="C:cytoplasm"/>
    <property type="evidence" value="ECO:0000318"/>
    <property type="project" value="GO_Central"/>
</dbReference>
<evidence type="ECO:0000259" key="3">
    <source>
        <dbReference type="PROSITE" id="PS50076"/>
    </source>
</evidence>
<dbReference type="OMA" id="RRTWETH"/>
<evidence type="ECO:0000256" key="2">
    <source>
        <dbReference type="SAM" id="Phobius"/>
    </source>
</evidence>
<dbReference type="CDD" id="cd06257">
    <property type="entry name" value="DnaJ"/>
    <property type="match status" value="1"/>
</dbReference>